<sequence>MLLKMMDDLQSRDYLPLKIFALCALIGSWAEKPRAGMALQREVLLVPFIKIFFYR</sequence>
<evidence type="ECO:0000313" key="2">
    <source>
        <dbReference type="Proteomes" id="UP000017822"/>
    </source>
</evidence>
<proteinExistence type="predicted"/>
<reference evidence="1 2" key="1">
    <citation type="submission" date="2013-07" db="EMBL/GenBank/DDBJ databases">
        <authorList>
            <person name="Schaap P.J."/>
            <person name="Mehboob F."/>
            <person name="Oosterkamp M.J."/>
            <person name="de Vos W.M."/>
            <person name="Stams A.J.M."/>
            <person name="Koehorst J.J."/>
        </authorList>
    </citation>
    <scope>NUCLEOTIDE SEQUENCE [LARGE SCALE GENOMIC DNA]</scope>
    <source>
        <strain evidence="1 2">AW-1</strain>
    </source>
</reference>
<dbReference type="Proteomes" id="UP000017822">
    <property type="component" value="Unassembled WGS sequence"/>
</dbReference>
<protein>
    <submittedName>
        <fullName evidence="1">Uncharacterized protein</fullName>
    </submittedName>
</protein>
<accession>V4PY86</accession>
<gene>
    <name evidence="1" type="ORF">F753_01705</name>
</gene>
<comment type="caution">
    <text evidence="1">The sequence shown here is derived from an EMBL/GenBank/DDBJ whole genome shotgun (WGS) entry which is preliminary data.</text>
</comment>
<dbReference type="AlphaFoldDB" id="V4PY86"/>
<organism evidence="1 2">
    <name type="scientific">Stutzerimonas chloritidismutans AW-1</name>
    <dbReference type="NCBI Taxonomy" id="1263865"/>
    <lineage>
        <taxon>Bacteria</taxon>
        <taxon>Pseudomonadati</taxon>
        <taxon>Pseudomonadota</taxon>
        <taxon>Gammaproteobacteria</taxon>
        <taxon>Pseudomonadales</taxon>
        <taxon>Pseudomonadaceae</taxon>
        <taxon>Stutzerimonas</taxon>
    </lineage>
</organism>
<dbReference type="EMBL" id="AOFQ01000005">
    <property type="protein sequence ID" value="ESR01151.1"/>
    <property type="molecule type" value="Genomic_DNA"/>
</dbReference>
<name>V4PY86_STUCH</name>
<evidence type="ECO:0000313" key="1">
    <source>
        <dbReference type="EMBL" id="ESR01151.1"/>
    </source>
</evidence>